<reference evidence="1 2" key="1">
    <citation type="submission" date="2019-11" db="EMBL/GenBank/DDBJ databases">
        <title>Agromyces kandeliae sp. nov., isolated from mangrove soil.</title>
        <authorList>
            <person name="Wang R."/>
        </authorList>
    </citation>
    <scope>NUCLEOTIDE SEQUENCE [LARGE SCALE GENOMIC DNA]</scope>
    <source>
        <strain evidence="1 2">Q22</strain>
    </source>
</reference>
<dbReference type="AlphaFoldDB" id="A0A6L5QZ74"/>
<sequence>MVAVRFGCGHGADADDPTAVAMRRTCPVCMLVHETQRSRGELLGRVAPAQRRRLAAETRIGAEYDWNCVRGHDRYRASVMEVLTGTGCAKCRANAASPGAAREAGLPFMKPGLRVGTSMTEQRLRVLLGERIRLHHRANAVRTARMFHGRQEVWPDILVAELRVAIEYDDPGRSGRAHRGLKEGSDVEKDEALREVGWEVIRIRGGGLSPLGPYSIACRGITAAVADEVVRLLRVIRGDDAVDALLVRPATAS</sequence>
<dbReference type="EMBL" id="WKJD01000004">
    <property type="protein sequence ID" value="MRX42508.1"/>
    <property type="molecule type" value="Genomic_DNA"/>
</dbReference>
<keyword evidence="2" id="KW-1185">Reference proteome</keyword>
<evidence type="ECO:0000313" key="1">
    <source>
        <dbReference type="EMBL" id="MRX42508.1"/>
    </source>
</evidence>
<proteinExistence type="predicted"/>
<protein>
    <recommendedName>
        <fullName evidence="3">DUF559 domain-containing protein</fullName>
    </recommendedName>
</protein>
<dbReference type="Proteomes" id="UP000476511">
    <property type="component" value="Unassembled WGS sequence"/>
</dbReference>
<evidence type="ECO:0000313" key="2">
    <source>
        <dbReference type="Proteomes" id="UP000476511"/>
    </source>
</evidence>
<accession>A0A6L5QZ74</accession>
<organism evidence="1 2">
    <name type="scientific">Agromyces kandeliae</name>
    <dbReference type="NCBI Taxonomy" id="2666141"/>
    <lineage>
        <taxon>Bacteria</taxon>
        <taxon>Bacillati</taxon>
        <taxon>Actinomycetota</taxon>
        <taxon>Actinomycetes</taxon>
        <taxon>Micrococcales</taxon>
        <taxon>Microbacteriaceae</taxon>
        <taxon>Agromyces</taxon>
    </lineage>
</organism>
<gene>
    <name evidence="1" type="ORF">GJR97_02085</name>
</gene>
<dbReference type="RefSeq" id="WP_154344855.1">
    <property type="nucleotide sequence ID" value="NZ_WKJD01000004.1"/>
</dbReference>
<comment type="caution">
    <text evidence="1">The sequence shown here is derived from an EMBL/GenBank/DDBJ whole genome shotgun (WGS) entry which is preliminary data.</text>
</comment>
<evidence type="ECO:0008006" key="3">
    <source>
        <dbReference type="Google" id="ProtNLM"/>
    </source>
</evidence>
<name>A0A6L5QZ74_9MICO</name>